<name>W4GZW1_APHAT</name>
<evidence type="ECO:0000313" key="2">
    <source>
        <dbReference type="EMBL" id="ETV84453.1"/>
    </source>
</evidence>
<keyword evidence="1" id="KW-1133">Transmembrane helix</keyword>
<feature type="transmembrane region" description="Helical" evidence="1">
    <location>
        <begin position="54"/>
        <end position="71"/>
    </location>
</feature>
<feature type="transmembrane region" description="Helical" evidence="1">
    <location>
        <begin position="77"/>
        <end position="104"/>
    </location>
</feature>
<protein>
    <submittedName>
        <fullName evidence="2">Uncharacterized protein</fullName>
    </submittedName>
</protein>
<sequence length="255" mass="27958">MFLPAHHLLARVVVGAVLAVPTVYFATVLFPAIRHVPLSEGFSHIRSNVWATSALIDYVAGLSFTLPYMWFRSPNSIVGVLVVLLCTTMGNVVSVALFIALIWTSRGTLRQAVLPLDHALHAPNTNTWGVVVYQWIVSILGLIYWAYLFYAAATESVPDGWAFIRSDTWSYVTLVDVLTGISMVVTYVLVRELRDGNILIALLWVLGLLCLGNGVTIVYLLYVSAGPMAGRSLQEVFLWGEAGPSSERAPLVKAH</sequence>
<feature type="transmembrane region" description="Helical" evidence="1">
    <location>
        <begin position="125"/>
        <end position="148"/>
    </location>
</feature>
<feature type="transmembrane region" description="Helical" evidence="1">
    <location>
        <begin position="197"/>
        <end position="222"/>
    </location>
</feature>
<keyword evidence="1" id="KW-0472">Membrane</keyword>
<keyword evidence="1" id="KW-0812">Transmembrane</keyword>
<dbReference type="VEuPathDB" id="FungiDB:H257_03656"/>
<feature type="transmembrane region" description="Helical" evidence="1">
    <location>
        <begin position="12"/>
        <end position="33"/>
    </location>
</feature>
<dbReference type="AlphaFoldDB" id="W4GZW1"/>
<evidence type="ECO:0000256" key="1">
    <source>
        <dbReference type="SAM" id="Phobius"/>
    </source>
</evidence>
<reference evidence="2" key="1">
    <citation type="submission" date="2013-12" db="EMBL/GenBank/DDBJ databases">
        <title>The Genome Sequence of Aphanomyces astaci APO3.</title>
        <authorList>
            <consortium name="The Broad Institute Genomics Platform"/>
            <person name="Russ C."/>
            <person name="Tyler B."/>
            <person name="van West P."/>
            <person name="Dieguez-Uribeondo J."/>
            <person name="Young S.K."/>
            <person name="Zeng Q."/>
            <person name="Gargeya S."/>
            <person name="Fitzgerald M."/>
            <person name="Abouelleil A."/>
            <person name="Alvarado L."/>
            <person name="Chapman S.B."/>
            <person name="Gainer-Dewar J."/>
            <person name="Goldberg J."/>
            <person name="Griggs A."/>
            <person name="Gujja S."/>
            <person name="Hansen M."/>
            <person name="Howarth C."/>
            <person name="Imamovic A."/>
            <person name="Ireland A."/>
            <person name="Larimer J."/>
            <person name="McCowan C."/>
            <person name="Murphy C."/>
            <person name="Pearson M."/>
            <person name="Poon T.W."/>
            <person name="Priest M."/>
            <person name="Roberts A."/>
            <person name="Saif S."/>
            <person name="Shea T."/>
            <person name="Sykes S."/>
            <person name="Wortman J."/>
            <person name="Nusbaum C."/>
            <person name="Birren B."/>
        </authorList>
    </citation>
    <scope>NUCLEOTIDE SEQUENCE [LARGE SCALE GENOMIC DNA]</scope>
    <source>
        <strain evidence="2">APO3</strain>
    </source>
</reference>
<gene>
    <name evidence="2" type="ORF">H257_03656</name>
</gene>
<dbReference type="OrthoDB" id="62504at2759"/>
<accession>W4GZW1</accession>
<feature type="transmembrane region" description="Helical" evidence="1">
    <location>
        <begin position="168"/>
        <end position="190"/>
    </location>
</feature>
<dbReference type="EMBL" id="KI913119">
    <property type="protein sequence ID" value="ETV84453.1"/>
    <property type="molecule type" value="Genomic_DNA"/>
</dbReference>
<organism evidence="2">
    <name type="scientific">Aphanomyces astaci</name>
    <name type="common">Crayfish plague agent</name>
    <dbReference type="NCBI Taxonomy" id="112090"/>
    <lineage>
        <taxon>Eukaryota</taxon>
        <taxon>Sar</taxon>
        <taxon>Stramenopiles</taxon>
        <taxon>Oomycota</taxon>
        <taxon>Saprolegniomycetes</taxon>
        <taxon>Saprolegniales</taxon>
        <taxon>Verrucalvaceae</taxon>
        <taxon>Aphanomyces</taxon>
    </lineage>
</organism>
<proteinExistence type="predicted"/>
<dbReference type="RefSeq" id="XP_009826145.1">
    <property type="nucleotide sequence ID" value="XM_009827843.1"/>
</dbReference>
<dbReference type="GeneID" id="20805652"/>